<evidence type="ECO:0000256" key="6">
    <source>
        <dbReference type="ARBA" id="ARBA00022842"/>
    </source>
</evidence>
<evidence type="ECO:0000256" key="2">
    <source>
        <dbReference type="ARBA" id="ARBA00022723"/>
    </source>
</evidence>
<dbReference type="Proteomes" id="UP001268256">
    <property type="component" value="Unassembled WGS sequence"/>
</dbReference>
<keyword evidence="10 14" id="KW-0238">DNA-binding</keyword>
<dbReference type="InterPro" id="IPR013343">
    <property type="entry name" value="CRISPR-assoc_prot_Cas4"/>
</dbReference>
<evidence type="ECO:0000313" key="16">
    <source>
        <dbReference type="EMBL" id="MDS3860585.1"/>
    </source>
</evidence>
<dbReference type="Gene3D" id="1.20.120.920">
    <property type="entry name" value="CRISPR-associated endonuclease Cas1, C-terminal domain"/>
    <property type="match status" value="1"/>
</dbReference>
<evidence type="ECO:0000256" key="5">
    <source>
        <dbReference type="ARBA" id="ARBA00022839"/>
    </source>
</evidence>
<gene>
    <name evidence="14 16" type="primary">cas1</name>
    <name evidence="16" type="ORF">RIF25_07145</name>
</gene>
<dbReference type="InterPro" id="IPR023844">
    <property type="entry name" value="CRISPR-assoc_Cas1_MYXAN"/>
</dbReference>
<dbReference type="AlphaFoldDB" id="A0AAE4FR26"/>
<keyword evidence="5" id="KW-0269">Exonuclease</keyword>
<dbReference type="Pfam" id="PF01930">
    <property type="entry name" value="Cas_Cas4"/>
    <property type="match status" value="1"/>
</dbReference>
<reference evidence="17" key="1">
    <citation type="submission" date="2023-07" db="EMBL/GenBank/DDBJ databases">
        <authorList>
            <person name="Luz R."/>
            <person name="Cordeiro R."/>
            <person name="Fonseca A."/>
            <person name="Goncalves V."/>
        </authorList>
    </citation>
    <scope>NUCLEOTIDE SEQUENCE [LARGE SCALE GENOMIC DNA]</scope>
    <source>
        <strain evidence="17">BACA0444</strain>
    </source>
</reference>
<name>A0AAE4FR26_9CYAN</name>
<dbReference type="GO" id="GO:0004520">
    <property type="term" value="F:DNA endonuclease activity"/>
    <property type="evidence" value="ECO:0007669"/>
    <property type="project" value="InterPro"/>
</dbReference>
<dbReference type="InterPro" id="IPR042211">
    <property type="entry name" value="CRISPR-assoc_Cas1_N"/>
</dbReference>
<protein>
    <recommendedName>
        <fullName evidence="14">CRISPR-associated endonuclease Cas1</fullName>
        <ecNumber evidence="14">3.1.-.-</ecNumber>
    </recommendedName>
</protein>
<dbReference type="NCBIfam" id="TIGR00287">
    <property type="entry name" value="cas1"/>
    <property type="match status" value="1"/>
</dbReference>
<dbReference type="Gene3D" id="3.90.320.10">
    <property type="match status" value="1"/>
</dbReference>
<evidence type="ECO:0000256" key="1">
    <source>
        <dbReference type="ARBA" id="ARBA00022722"/>
    </source>
</evidence>
<dbReference type="InterPro" id="IPR022765">
    <property type="entry name" value="Dna2/Cas4_DUF83"/>
</dbReference>
<feature type="binding site" evidence="14">
    <location>
        <position position="381"/>
    </location>
    <ligand>
        <name>Mn(2+)</name>
        <dbReference type="ChEBI" id="CHEBI:29035"/>
    </ligand>
</feature>
<evidence type="ECO:0000256" key="8">
    <source>
        <dbReference type="ARBA" id="ARBA00023014"/>
    </source>
</evidence>
<dbReference type="NCBIfam" id="TIGR03983">
    <property type="entry name" value="cas1_MYXAN"/>
    <property type="match status" value="1"/>
</dbReference>
<keyword evidence="11 14" id="KW-0464">Manganese</keyword>
<feature type="domain" description="DUF83" evidence="15">
    <location>
        <begin position="24"/>
        <end position="199"/>
    </location>
</feature>
<dbReference type="InterPro" id="IPR042206">
    <property type="entry name" value="CRISPR-assoc_Cas1_C"/>
</dbReference>
<dbReference type="GO" id="GO:0004527">
    <property type="term" value="F:exonuclease activity"/>
    <property type="evidence" value="ECO:0007669"/>
    <property type="project" value="UniProtKB-KW"/>
</dbReference>
<accession>A0AAE4FR26</accession>
<dbReference type="GO" id="GO:0051536">
    <property type="term" value="F:iron-sulfur cluster binding"/>
    <property type="evidence" value="ECO:0007669"/>
    <property type="project" value="UniProtKB-KW"/>
</dbReference>
<dbReference type="EMBL" id="JAVMIP010000005">
    <property type="protein sequence ID" value="MDS3860585.1"/>
    <property type="molecule type" value="Genomic_DNA"/>
</dbReference>
<keyword evidence="4 14" id="KW-0378">Hydrolase</keyword>
<dbReference type="InterPro" id="IPR002729">
    <property type="entry name" value="CRISPR-assoc_Cas1"/>
</dbReference>
<dbReference type="Pfam" id="PF01867">
    <property type="entry name" value="Cas_Cas1"/>
    <property type="match status" value="1"/>
</dbReference>
<evidence type="ECO:0000256" key="10">
    <source>
        <dbReference type="ARBA" id="ARBA00023125"/>
    </source>
</evidence>
<evidence type="ECO:0000256" key="4">
    <source>
        <dbReference type="ARBA" id="ARBA00022801"/>
    </source>
</evidence>
<keyword evidence="9 14" id="KW-0051">Antiviral defense</keyword>
<keyword evidence="3 14" id="KW-0255">Endonuclease</keyword>
<keyword evidence="17" id="KW-1185">Reference proteome</keyword>
<evidence type="ECO:0000259" key="15">
    <source>
        <dbReference type="Pfam" id="PF01930"/>
    </source>
</evidence>
<dbReference type="HAMAP" id="MF_01470">
    <property type="entry name" value="Cas1"/>
    <property type="match status" value="1"/>
</dbReference>
<evidence type="ECO:0000256" key="3">
    <source>
        <dbReference type="ARBA" id="ARBA00022759"/>
    </source>
</evidence>
<evidence type="ECO:0000256" key="13">
    <source>
        <dbReference type="ARBA" id="ARBA00038592"/>
    </source>
</evidence>
<dbReference type="GO" id="GO:0046872">
    <property type="term" value="F:metal ion binding"/>
    <property type="evidence" value="ECO:0007669"/>
    <property type="project" value="UniProtKB-UniRule"/>
</dbReference>
<dbReference type="PANTHER" id="PTHR34353">
    <property type="entry name" value="CRISPR-ASSOCIATED ENDONUCLEASE CAS1 1"/>
    <property type="match status" value="1"/>
</dbReference>
<dbReference type="NCBIfam" id="TIGR00372">
    <property type="entry name" value="cas4"/>
    <property type="match status" value="1"/>
</dbReference>
<dbReference type="PANTHER" id="PTHR34353:SF2">
    <property type="entry name" value="CRISPR-ASSOCIATED ENDONUCLEASE CAS1 1"/>
    <property type="match status" value="1"/>
</dbReference>
<evidence type="ECO:0000256" key="12">
    <source>
        <dbReference type="ARBA" id="ARBA00033996"/>
    </source>
</evidence>
<evidence type="ECO:0000313" key="17">
    <source>
        <dbReference type="Proteomes" id="UP001268256"/>
    </source>
</evidence>
<keyword evidence="8" id="KW-0411">Iron-sulfur</keyword>
<sequence>MLPFLLKIMLTQAPPIIPTIRVCALHALAYCPRLFYLEEVEELYTQDAAVFAGRRLHVELQKQEDEDWEELNLESETLGIRGRVDALRTRNGQVIPYEHKRGRCYRDQNKQPQAWASDELQILAYAYLIEEALNIPIQEGRIRYHADNVMVRVPLTTAGRQKVLTAIQQAQALRQSLQRPPVATNEKLCASCSLAPVCLPEEARLSQDPERATFRLFPRDDDREIIHVLTPGSKVGKSGEQIKINHRDQPEEKLPAQRVSQVVLHSFSQISTQALHFCVSRDIGVHFITGGGRYIGSFDPRQGSIQRRIRQYQALSDAQVCLHLAKLLVTCRGQSQRKFLMRGQRGKSDILTTVTPIIEQMQAVLKQIEQVNSLESLLGLEGNLAALYFSALPALLTERIPEELKFSGRNRRPPKDPFNALLSFGYALLLKDVMNGILTVGLEPALGFYHQPRSQAAPLALDLMEIFRVPLVDMVVVASINRNQWEISTDFECRGSQVWLSESGRRKLIDAYERRKQEKWKHPVTNYSLTYRRLLELEVRLLEKEWMGEPGLFAKLVVR</sequence>
<dbReference type="GO" id="GO:0043571">
    <property type="term" value="P:maintenance of CRISPR repeat elements"/>
    <property type="evidence" value="ECO:0007669"/>
    <property type="project" value="UniProtKB-UniRule"/>
</dbReference>
<feature type="binding site" evidence="14">
    <location>
        <position position="450"/>
    </location>
    <ligand>
        <name>Mn(2+)</name>
        <dbReference type="ChEBI" id="CHEBI:29035"/>
    </ligand>
</feature>
<keyword evidence="1 14" id="KW-0540">Nuclease</keyword>
<evidence type="ECO:0000256" key="7">
    <source>
        <dbReference type="ARBA" id="ARBA00023004"/>
    </source>
</evidence>
<dbReference type="GO" id="GO:0051607">
    <property type="term" value="P:defense response to virus"/>
    <property type="evidence" value="ECO:0007669"/>
    <property type="project" value="UniProtKB-UniRule"/>
</dbReference>
<keyword evidence="2 14" id="KW-0479">Metal-binding</keyword>
<dbReference type="Gene3D" id="3.100.10.20">
    <property type="entry name" value="CRISPR-associated endonuclease Cas1, N-terminal domain"/>
    <property type="match status" value="1"/>
</dbReference>
<comment type="caution">
    <text evidence="16">The sequence shown here is derived from an EMBL/GenBank/DDBJ whole genome shotgun (WGS) entry which is preliminary data.</text>
</comment>
<proteinExistence type="inferred from homology"/>
<evidence type="ECO:0000256" key="11">
    <source>
        <dbReference type="ARBA" id="ARBA00023211"/>
    </source>
</evidence>
<dbReference type="InterPro" id="IPR011604">
    <property type="entry name" value="PDDEXK-like_dom_sf"/>
</dbReference>
<dbReference type="InterPro" id="IPR050646">
    <property type="entry name" value="Cas1"/>
</dbReference>
<keyword evidence="7" id="KW-0408">Iron</keyword>
<comment type="cofactor">
    <cofactor evidence="14">
        <name>Mg(2+)</name>
        <dbReference type="ChEBI" id="CHEBI:18420"/>
    </cofactor>
    <cofactor evidence="14">
        <name>Mn(2+)</name>
        <dbReference type="ChEBI" id="CHEBI:29035"/>
    </cofactor>
</comment>
<organism evidence="16 17">
    <name type="scientific">Pseudocalidococcus azoricus BACA0444</name>
    <dbReference type="NCBI Taxonomy" id="2918990"/>
    <lineage>
        <taxon>Bacteria</taxon>
        <taxon>Bacillati</taxon>
        <taxon>Cyanobacteriota</taxon>
        <taxon>Cyanophyceae</taxon>
        <taxon>Acaryochloridales</taxon>
        <taxon>Thermosynechococcaceae</taxon>
        <taxon>Pseudocalidococcus</taxon>
        <taxon>Pseudocalidococcus azoricus</taxon>
    </lineage>
</organism>
<feature type="binding site" evidence="14">
    <location>
        <position position="465"/>
    </location>
    <ligand>
        <name>Mn(2+)</name>
        <dbReference type="ChEBI" id="CHEBI:29035"/>
    </ligand>
</feature>
<dbReference type="EC" id="3.1.-.-" evidence="14"/>
<comment type="subunit">
    <text evidence="13 14">Homodimer, forms a heterotetramer with a Cas2 homodimer.</text>
</comment>
<evidence type="ECO:0000256" key="14">
    <source>
        <dbReference type="HAMAP-Rule" id="MF_01470"/>
    </source>
</evidence>
<evidence type="ECO:0000256" key="9">
    <source>
        <dbReference type="ARBA" id="ARBA00023118"/>
    </source>
</evidence>
<comment type="similarity">
    <text evidence="14">Belongs to the CRISPR-associated endonuclease Cas1 family.</text>
</comment>
<keyword evidence="6 14" id="KW-0460">Magnesium</keyword>
<comment type="catalytic activity">
    <reaction evidence="12">
        <text>exonucleolytic cleavage in the 5'- to 3'-direction to yield nucleoside 3'-phosphates.</text>
        <dbReference type="EC" id="3.1.12.1"/>
    </reaction>
</comment>
<dbReference type="GO" id="GO:0003677">
    <property type="term" value="F:DNA binding"/>
    <property type="evidence" value="ECO:0007669"/>
    <property type="project" value="UniProtKB-KW"/>
</dbReference>
<comment type="function">
    <text evidence="14">CRISPR (clustered regularly interspaced short palindromic repeat), is an adaptive immune system that provides protection against mobile genetic elements (viruses, transposable elements and conjugative plasmids). CRISPR clusters contain spacers, sequences complementary to antecedent mobile elements, and target invading nucleic acids. CRISPR clusters are transcribed and processed into CRISPR RNA (crRNA). Acts as a dsDNA endonuclease. Involved in the integration of spacer DNA into the CRISPR cassette.</text>
</comment>
<dbReference type="CDD" id="cd09634">
    <property type="entry name" value="Cas1_I-II-III"/>
    <property type="match status" value="1"/>
</dbReference>